<feature type="domain" description="Metallo-beta-lactamase" evidence="1">
    <location>
        <begin position="49"/>
        <end position="253"/>
    </location>
</feature>
<name>A0A644Y2I3_9ZZZZ</name>
<dbReference type="PANTHER" id="PTHR30619:SF7">
    <property type="entry name" value="BETA-LACTAMASE DOMAIN PROTEIN"/>
    <property type="match status" value="1"/>
</dbReference>
<dbReference type="InterPro" id="IPR001279">
    <property type="entry name" value="Metallo-B-lactamas"/>
</dbReference>
<dbReference type="SMART" id="SM00849">
    <property type="entry name" value="Lactamase_B"/>
    <property type="match status" value="1"/>
</dbReference>
<dbReference type="InterPro" id="IPR035681">
    <property type="entry name" value="ComA-like_MBL"/>
</dbReference>
<sequence>MHKRRFLSLILIVCISVSLFASVHLTRENGALALYFLDLEVSPEAVDKSGDSTILISPEGKVMLLDSGHPESAHLVIDALEALDVKTIDIFVASHPHIDHIGGFPQVAARFAVKQVYRSSLEYGTNVNQAALQAMEQYNLPVTILSEGDSFMFGDYVKVDIYNPPKEITYPKNYPDNSTQFINNQSLAMKLTYGESTAWFSGDLYMAQERTLITKYGELLQADVAKANHHGGDTSNSLRWIKNLNARIVVAMHDQLDSMTVYNNYKRYGAEYHLTLNDGLIKVVMDDKKNYQVFDTKDSWMN</sequence>
<dbReference type="CDD" id="cd07731">
    <property type="entry name" value="ComA-like_MBL-fold"/>
    <property type="match status" value="1"/>
</dbReference>
<reference evidence="2" key="1">
    <citation type="submission" date="2019-08" db="EMBL/GenBank/DDBJ databases">
        <authorList>
            <person name="Kucharzyk K."/>
            <person name="Murdoch R.W."/>
            <person name="Higgins S."/>
            <person name="Loffler F."/>
        </authorList>
    </citation>
    <scope>NUCLEOTIDE SEQUENCE</scope>
</reference>
<dbReference type="PANTHER" id="PTHR30619">
    <property type="entry name" value="DNA INTERNALIZATION/COMPETENCE PROTEIN COMEC/REC2"/>
    <property type="match status" value="1"/>
</dbReference>
<dbReference type="InterPro" id="IPR052159">
    <property type="entry name" value="Competence_DNA_uptake"/>
</dbReference>
<evidence type="ECO:0000259" key="1">
    <source>
        <dbReference type="SMART" id="SM00849"/>
    </source>
</evidence>
<dbReference type="SUPFAM" id="SSF56281">
    <property type="entry name" value="Metallo-hydrolase/oxidoreductase"/>
    <property type="match status" value="1"/>
</dbReference>
<dbReference type="Gene3D" id="3.60.15.10">
    <property type="entry name" value="Ribonuclease Z/Hydroxyacylglutathione hydrolase-like"/>
    <property type="match status" value="1"/>
</dbReference>
<dbReference type="InterPro" id="IPR036866">
    <property type="entry name" value="RibonucZ/Hydroxyglut_hydro"/>
</dbReference>
<accession>A0A644Y2I3</accession>
<evidence type="ECO:0000313" key="2">
    <source>
        <dbReference type="EMBL" id="MPM22228.1"/>
    </source>
</evidence>
<organism evidence="2">
    <name type="scientific">bioreactor metagenome</name>
    <dbReference type="NCBI Taxonomy" id="1076179"/>
    <lineage>
        <taxon>unclassified sequences</taxon>
        <taxon>metagenomes</taxon>
        <taxon>ecological metagenomes</taxon>
    </lineage>
</organism>
<comment type="caution">
    <text evidence="2">The sequence shown here is derived from an EMBL/GenBank/DDBJ whole genome shotgun (WGS) entry which is preliminary data.</text>
</comment>
<proteinExistence type="predicted"/>
<dbReference type="AlphaFoldDB" id="A0A644Y2I3"/>
<dbReference type="Pfam" id="PF00753">
    <property type="entry name" value="Lactamase_B"/>
    <property type="match status" value="1"/>
</dbReference>
<dbReference type="EMBL" id="VSSQ01003762">
    <property type="protein sequence ID" value="MPM22228.1"/>
    <property type="molecule type" value="Genomic_DNA"/>
</dbReference>
<protein>
    <recommendedName>
        <fullName evidence="1">Metallo-beta-lactamase domain-containing protein</fullName>
    </recommendedName>
</protein>
<gene>
    <name evidence="2" type="ORF">SDC9_68679</name>
</gene>